<reference evidence="4" key="1">
    <citation type="journal article" date="2011" name="Genome Biol.">
        <title>Comparative genomics of the social amoebae Dictyostelium discoideum and Dictyostelium purpureum.</title>
        <authorList>
            <consortium name="US DOE Joint Genome Institute (JGI-PGF)"/>
            <person name="Sucgang R."/>
            <person name="Kuo A."/>
            <person name="Tian X."/>
            <person name="Salerno W."/>
            <person name="Parikh A."/>
            <person name="Feasley C.L."/>
            <person name="Dalin E."/>
            <person name="Tu H."/>
            <person name="Huang E."/>
            <person name="Barry K."/>
            <person name="Lindquist E."/>
            <person name="Shapiro H."/>
            <person name="Bruce D."/>
            <person name="Schmutz J."/>
            <person name="Salamov A."/>
            <person name="Fey P."/>
            <person name="Gaudet P."/>
            <person name="Anjard C."/>
            <person name="Babu M.M."/>
            <person name="Basu S."/>
            <person name="Bushmanova Y."/>
            <person name="van der Wel H."/>
            <person name="Katoh-Kurasawa M."/>
            <person name="Dinh C."/>
            <person name="Coutinho P.M."/>
            <person name="Saito T."/>
            <person name="Elias M."/>
            <person name="Schaap P."/>
            <person name="Kay R.R."/>
            <person name="Henrissat B."/>
            <person name="Eichinger L."/>
            <person name="Rivero F."/>
            <person name="Putnam N.H."/>
            <person name="West C.M."/>
            <person name="Loomis W.F."/>
            <person name="Chisholm R.L."/>
            <person name="Shaulsky G."/>
            <person name="Strassmann J.E."/>
            <person name="Queller D.C."/>
            <person name="Kuspa A."/>
            <person name="Grigoriev I.V."/>
        </authorList>
    </citation>
    <scope>NUCLEOTIDE SEQUENCE [LARGE SCALE GENOMIC DNA]</scope>
    <source>
        <strain evidence="4">QSDP1</strain>
    </source>
</reference>
<keyword evidence="4" id="KW-1185">Reference proteome</keyword>
<dbReference type="PANTHER" id="PTHR31318">
    <property type="entry name" value="EXPRESSED PROTEIN-RELATED"/>
    <property type="match status" value="1"/>
</dbReference>
<dbReference type="Proteomes" id="UP000001064">
    <property type="component" value="Unassembled WGS sequence"/>
</dbReference>
<dbReference type="KEGG" id="dpp:DICPUDRAFT_92312"/>
<name>F0ZQ07_DICPU</name>
<dbReference type="AlphaFoldDB" id="F0ZQ07"/>
<evidence type="ECO:0000256" key="2">
    <source>
        <dbReference type="SAM" id="SignalP"/>
    </source>
</evidence>
<feature type="chain" id="PRO_5003265316" evidence="2">
    <location>
        <begin position="19"/>
        <end position="502"/>
    </location>
</feature>
<gene>
    <name evidence="3" type="ORF">DICPUDRAFT_92312</name>
</gene>
<keyword evidence="2" id="KW-0732">Signal</keyword>
<accession>F0ZQ07</accession>
<proteinExistence type="predicted"/>
<keyword evidence="1" id="KW-0812">Transmembrane</keyword>
<keyword evidence="1" id="KW-0472">Membrane</keyword>
<dbReference type="RefSeq" id="XP_003289497.1">
    <property type="nucleotide sequence ID" value="XM_003289449.1"/>
</dbReference>
<dbReference type="EMBL" id="GL871118">
    <property type="protein sequence ID" value="EGC33964.1"/>
    <property type="molecule type" value="Genomic_DNA"/>
</dbReference>
<feature type="transmembrane region" description="Helical" evidence="1">
    <location>
        <begin position="432"/>
        <end position="455"/>
    </location>
</feature>
<dbReference type="PANTHER" id="PTHR31318:SF2">
    <property type="entry name" value="PECTIN LYASE-LIKE FAMILY PROTEIN-RELATED"/>
    <property type="match status" value="1"/>
</dbReference>
<dbReference type="VEuPathDB" id="AmoebaDB:DICPUDRAFT_92312"/>
<keyword evidence="1" id="KW-1133">Transmembrane helix</keyword>
<sequence>MKIIVIFFIYLLINYTISNKINNNDNYDCIININNSNGIDSTTCGFGEDNCLTITGAINSLQDYLKTKTCKDVLINIKAGQYLANNSLNLISNNLFTLNSIQSITFFGSTNTIIDGSNTNSSFFNLQQTNIASISFESLNFENWNGIESIMFNINSPSIPNIQISILDCNFSNINSSSIINSIGRLDQSSTKSNINVYIGGSLFSNINTLSNPFKSINTDTIVDFTTIEYANISGSYFSVNDGNLYFSNSHINQITMKQQFITSVFSADLNILFANSTYTNNSLGFLNSTFSSSNNTKNSNNNNNNILIENSSFINNYFIKIGTPLFLLSSADIMIVNTHVNNTGDHIAGDELIIGQNGNIKIWNSTIQSYKPINGHNLTISLFSNNQIDNSTFCFFCFDCNFEISTNTSINSSTFKPMDLDCSSIGKSKRIWIRFALFVVITFILLFVIFYNLYQKFKVCNIKYFFKVSKRKHRLLDDEDEDDIDNYNENSRIINDSFSIL</sequence>
<evidence type="ECO:0000313" key="4">
    <source>
        <dbReference type="Proteomes" id="UP000001064"/>
    </source>
</evidence>
<dbReference type="InParanoid" id="F0ZQ07"/>
<protein>
    <submittedName>
        <fullName evidence="3">Expressed protein</fullName>
    </submittedName>
</protein>
<dbReference type="GeneID" id="10502611"/>
<evidence type="ECO:0000313" key="3">
    <source>
        <dbReference type="EMBL" id="EGC33964.1"/>
    </source>
</evidence>
<feature type="signal peptide" evidence="2">
    <location>
        <begin position="1"/>
        <end position="18"/>
    </location>
</feature>
<evidence type="ECO:0000256" key="1">
    <source>
        <dbReference type="SAM" id="Phobius"/>
    </source>
</evidence>
<organism evidence="3 4">
    <name type="scientific">Dictyostelium purpureum</name>
    <name type="common">Slime mold</name>
    <dbReference type="NCBI Taxonomy" id="5786"/>
    <lineage>
        <taxon>Eukaryota</taxon>
        <taxon>Amoebozoa</taxon>
        <taxon>Evosea</taxon>
        <taxon>Eumycetozoa</taxon>
        <taxon>Dictyostelia</taxon>
        <taxon>Dictyosteliales</taxon>
        <taxon>Dictyosteliaceae</taxon>
        <taxon>Dictyostelium</taxon>
    </lineage>
</organism>